<dbReference type="Gene3D" id="3.40.50.720">
    <property type="entry name" value="NAD(P)-binding Rossmann-like Domain"/>
    <property type="match status" value="1"/>
</dbReference>
<dbReference type="InterPro" id="IPR052515">
    <property type="entry name" value="Gfo/Idh/MocA_Oxidoreductase"/>
</dbReference>
<dbReference type="Proteomes" id="UP000292927">
    <property type="component" value="Unassembled WGS sequence"/>
</dbReference>
<dbReference type="Gene3D" id="3.30.360.10">
    <property type="entry name" value="Dihydrodipicolinate Reductase, domain 2"/>
    <property type="match status" value="1"/>
</dbReference>
<dbReference type="OrthoDB" id="9781966at2"/>
<feature type="domain" description="GFO/IDH/MocA-like oxidoreductase" evidence="2">
    <location>
        <begin position="135"/>
        <end position="256"/>
    </location>
</feature>
<dbReference type="SUPFAM" id="SSF51735">
    <property type="entry name" value="NAD(P)-binding Rossmann-fold domains"/>
    <property type="match status" value="1"/>
</dbReference>
<evidence type="ECO:0000259" key="1">
    <source>
        <dbReference type="Pfam" id="PF01408"/>
    </source>
</evidence>
<dbReference type="Pfam" id="PF01408">
    <property type="entry name" value="GFO_IDH_MocA"/>
    <property type="match status" value="1"/>
</dbReference>
<dbReference type="InterPro" id="IPR055170">
    <property type="entry name" value="GFO_IDH_MocA-like_dom"/>
</dbReference>
<comment type="caution">
    <text evidence="3">The sequence shown here is derived from an EMBL/GenBank/DDBJ whole genome shotgun (WGS) entry which is preliminary data.</text>
</comment>
<dbReference type="RefSeq" id="WP_130435696.1">
    <property type="nucleotide sequence ID" value="NZ_SGXF01000005.1"/>
</dbReference>
<name>A0A4Q7P3S1_9FIRM</name>
<dbReference type="GO" id="GO:0000166">
    <property type="term" value="F:nucleotide binding"/>
    <property type="evidence" value="ECO:0007669"/>
    <property type="project" value="InterPro"/>
</dbReference>
<sequence>MIQVAIVGTGNISNAHIRGLLEFPERCRIAALVDIYPEKARAAKEKYGLKDAAVFDSHEKMLSSGLKIDLVHVCTPPSCHAEIAIHSMDAGISVLVEKPMAPSLKECDEMLEAEKRNHVTMACIAQNRFRNIIYKLKKTVESGLAGKIRCAHVDSLWWRGHCYYDLWWRGTWEKEGGGPTLNHAVHHIDMINWIQGGLPEEVTSMLANVMHDNSEVEDLSFAALRYGDGSVAEVTSSVVHHGEEQGIVLQCEKAKIAAPWSCVAEVTKENGFPVEGHNQELMEELKAYYNSLPDLVYEGHAGEIDDVLAALEKGARPLITGADGRKTVELITAIYKAGFEKRTVTLPIGPEDEYYTETGLQKHAVHFYEKGKSIENFASSEITVGTY</sequence>
<dbReference type="EMBL" id="SGXF01000005">
    <property type="protein sequence ID" value="RZS94060.1"/>
    <property type="molecule type" value="Genomic_DNA"/>
</dbReference>
<accession>A0A4Q7P3S1</accession>
<evidence type="ECO:0000313" key="4">
    <source>
        <dbReference type="Proteomes" id="UP000292927"/>
    </source>
</evidence>
<feature type="domain" description="Gfo/Idh/MocA-like oxidoreductase N-terminal" evidence="1">
    <location>
        <begin position="2"/>
        <end position="121"/>
    </location>
</feature>
<evidence type="ECO:0000313" key="3">
    <source>
        <dbReference type="EMBL" id="RZS94060.1"/>
    </source>
</evidence>
<organism evidence="3 4">
    <name type="scientific">Cuneatibacter caecimuris</name>
    <dbReference type="NCBI Taxonomy" id="1796618"/>
    <lineage>
        <taxon>Bacteria</taxon>
        <taxon>Bacillati</taxon>
        <taxon>Bacillota</taxon>
        <taxon>Clostridia</taxon>
        <taxon>Lachnospirales</taxon>
        <taxon>Lachnospiraceae</taxon>
        <taxon>Cuneatibacter</taxon>
    </lineage>
</organism>
<keyword evidence="4" id="KW-1185">Reference proteome</keyword>
<dbReference type="InterPro" id="IPR036291">
    <property type="entry name" value="NAD(P)-bd_dom_sf"/>
</dbReference>
<dbReference type="PANTHER" id="PTHR43249">
    <property type="entry name" value="UDP-N-ACETYL-2-AMINO-2-DEOXY-D-GLUCURONATE OXIDASE"/>
    <property type="match status" value="1"/>
</dbReference>
<protein>
    <submittedName>
        <fullName evidence="3">Putative dehydrogenase</fullName>
    </submittedName>
</protein>
<dbReference type="AlphaFoldDB" id="A0A4Q7P3S1"/>
<evidence type="ECO:0000259" key="2">
    <source>
        <dbReference type="Pfam" id="PF22725"/>
    </source>
</evidence>
<dbReference type="Pfam" id="PF22725">
    <property type="entry name" value="GFO_IDH_MocA_C3"/>
    <property type="match status" value="1"/>
</dbReference>
<proteinExistence type="predicted"/>
<reference evidence="3 4" key="1">
    <citation type="submission" date="2019-02" db="EMBL/GenBank/DDBJ databases">
        <title>Genomic Encyclopedia of Type Strains, Phase IV (KMG-IV): sequencing the most valuable type-strain genomes for metagenomic binning, comparative biology and taxonomic classification.</title>
        <authorList>
            <person name="Goeker M."/>
        </authorList>
    </citation>
    <scope>NUCLEOTIDE SEQUENCE [LARGE SCALE GENOMIC DNA]</scope>
    <source>
        <strain evidence="3 4">DSM 29486</strain>
    </source>
</reference>
<dbReference type="SUPFAM" id="SSF55347">
    <property type="entry name" value="Glyceraldehyde-3-phosphate dehydrogenase-like, C-terminal domain"/>
    <property type="match status" value="1"/>
</dbReference>
<dbReference type="InterPro" id="IPR000683">
    <property type="entry name" value="Gfo/Idh/MocA-like_OxRdtase_N"/>
</dbReference>
<gene>
    <name evidence="3" type="ORF">EV209_2426</name>
</gene>
<dbReference type="PANTHER" id="PTHR43249:SF1">
    <property type="entry name" value="D-GLUCOSIDE 3-DEHYDROGENASE"/>
    <property type="match status" value="1"/>
</dbReference>